<accession>A0ACC3TF56</accession>
<gene>
    <name evidence="1" type="ORF">V1517DRAFT_37520</name>
</gene>
<name>A0ACC3TF56_9ASCO</name>
<comment type="caution">
    <text evidence="1">The sequence shown here is derived from an EMBL/GenBank/DDBJ whole genome shotgun (WGS) entry which is preliminary data.</text>
</comment>
<dbReference type="Proteomes" id="UP001489719">
    <property type="component" value="Unassembled WGS sequence"/>
</dbReference>
<dbReference type="EMBL" id="MU970175">
    <property type="protein sequence ID" value="KAK9319600.1"/>
    <property type="molecule type" value="Genomic_DNA"/>
</dbReference>
<sequence length="52" mass="5722">MAILRQESDPANLIDDDGVSEVSLLIVPWATNILALRPNGTFVILSQPLRTF</sequence>
<reference evidence="2" key="1">
    <citation type="journal article" date="2024" name="Front. Bioeng. Biotechnol.">
        <title>Genome-scale model development and genomic sequencing of the oleaginous clade Lipomyces.</title>
        <authorList>
            <person name="Czajka J.J."/>
            <person name="Han Y."/>
            <person name="Kim J."/>
            <person name="Mondo S.J."/>
            <person name="Hofstad B.A."/>
            <person name="Robles A."/>
            <person name="Haridas S."/>
            <person name="Riley R."/>
            <person name="LaButti K."/>
            <person name="Pangilinan J."/>
            <person name="Andreopoulos W."/>
            <person name="Lipzen A."/>
            <person name="Yan J."/>
            <person name="Wang M."/>
            <person name="Ng V."/>
            <person name="Grigoriev I.V."/>
            <person name="Spatafora J.W."/>
            <person name="Magnuson J.K."/>
            <person name="Baker S.E."/>
            <person name="Pomraning K.R."/>
        </authorList>
    </citation>
    <scope>NUCLEOTIDE SEQUENCE [LARGE SCALE GENOMIC DNA]</scope>
    <source>
        <strain evidence="2">CBS 10300</strain>
    </source>
</reference>
<proteinExistence type="predicted"/>
<evidence type="ECO:0000313" key="2">
    <source>
        <dbReference type="Proteomes" id="UP001489719"/>
    </source>
</evidence>
<organism evidence="1 2">
    <name type="scientific">Lipomyces orientalis</name>
    <dbReference type="NCBI Taxonomy" id="1233043"/>
    <lineage>
        <taxon>Eukaryota</taxon>
        <taxon>Fungi</taxon>
        <taxon>Dikarya</taxon>
        <taxon>Ascomycota</taxon>
        <taxon>Saccharomycotina</taxon>
        <taxon>Lipomycetes</taxon>
        <taxon>Lipomycetales</taxon>
        <taxon>Lipomycetaceae</taxon>
        <taxon>Lipomyces</taxon>
    </lineage>
</organism>
<evidence type="ECO:0000313" key="1">
    <source>
        <dbReference type="EMBL" id="KAK9319600.1"/>
    </source>
</evidence>
<keyword evidence="2" id="KW-1185">Reference proteome</keyword>
<protein>
    <submittedName>
        <fullName evidence="1">Uncharacterized protein</fullName>
    </submittedName>
</protein>